<dbReference type="Proteomes" id="UP000183685">
    <property type="component" value="Unassembled WGS sequence"/>
</dbReference>
<organism evidence="2 3">
    <name type="scientific">Kordiimonas lacus</name>
    <dbReference type="NCBI Taxonomy" id="637679"/>
    <lineage>
        <taxon>Bacteria</taxon>
        <taxon>Pseudomonadati</taxon>
        <taxon>Pseudomonadota</taxon>
        <taxon>Alphaproteobacteria</taxon>
        <taxon>Kordiimonadales</taxon>
        <taxon>Kordiimonadaceae</taxon>
        <taxon>Kordiimonas</taxon>
    </lineage>
</organism>
<feature type="domain" description="N-acetyltransferase" evidence="1">
    <location>
        <begin position="22"/>
        <end position="175"/>
    </location>
</feature>
<dbReference type="SUPFAM" id="SSF55729">
    <property type="entry name" value="Acyl-CoA N-acyltransferases (Nat)"/>
    <property type="match status" value="1"/>
</dbReference>
<dbReference type="EMBL" id="FNAK01000004">
    <property type="protein sequence ID" value="SDE07974.1"/>
    <property type="molecule type" value="Genomic_DNA"/>
</dbReference>
<dbReference type="InterPro" id="IPR051531">
    <property type="entry name" value="N-acetyltransferase"/>
</dbReference>
<proteinExistence type="predicted"/>
<accession>A0A1G6ZZ65</accession>
<keyword evidence="3" id="KW-1185">Reference proteome</keyword>
<dbReference type="PANTHER" id="PTHR43792">
    <property type="entry name" value="GNAT FAMILY, PUTATIVE (AFU_ORTHOLOGUE AFUA_3G00765)-RELATED-RELATED"/>
    <property type="match status" value="1"/>
</dbReference>
<dbReference type="GO" id="GO:0016747">
    <property type="term" value="F:acyltransferase activity, transferring groups other than amino-acyl groups"/>
    <property type="evidence" value="ECO:0007669"/>
    <property type="project" value="InterPro"/>
</dbReference>
<dbReference type="OrthoDB" id="6293260at2"/>
<evidence type="ECO:0000313" key="2">
    <source>
        <dbReference type="EMBL" id="SDE07974.1"/>
    </source>
</evidence>
<reference evidence="2 3" key="1">
    <citation type="submission" date="2016-10" db="EMBL/GenBank/DDBJ databases">
        <authorList>
            <person name="de Groot N.N."/>
        </authorList>
    </citation>
    <scope>NUCLEOTIDE SEQUENCE [LARGE SCALE GENOMIC DNA]</scope>
    <source>
        <strain evidence="2 3">CGMCC 1.9109</strain>
    </source>
</reference>
<gene>
    <name evidence="2" type="ORF">SAMN04488071_2024</name>
</gene>
<dbReference type="Pfam" id="PF13302">
    <property type="entry name" value="Acetyltransf_3"/>
    <property type="match status" value="1"/>
</dbReference>
<dbReference type="Gene3D" id="3.40.630.30">
    <property type="match status" value="1"/>
</dbReference>
<dbReference type="InterPro" id="IPR016181">
    <property type="entry name" value="Acyl_CoA_acyltransferase"/>
</dbReference>
<dbReference type="RefSeq" id="WP_068304121.1">
    <property type="nucleotide sequence ID" value="NZ_FNAK01000004.1"/>
</dbReference>
<keyword evidence="2" id="KW-0808">Transferase</keyword>
<evidence type="ECO:0000259" key="1">
    <source>
        <dbReference type="PROSITE" id="PS51186"/>
    </source>
</evidence>
<evidence type="ECO:0000313" key="3">
    <source>
        <dbReference type="Proteomes" id="UP000183685"/>
    </source>
</evidence>
<dbReference type="STRING" id="637679.GCA_001550055_01833"/>
<sequence length="175" mass="19193">MDYSFETDRLTVTHWRADLADPEARRALELTLPGILAPETTAFLPPHMQLGAAAEAATWIDARAAESDVCLVKTHDDMLLGLLILFVADEDERMVVRIGYLLDQAQWGKGYASELLAGLVDWCRGQVQSGGKPMELIGGVEADNGASIRVLEKAGFALEGDTSTDTNRYYHLQVE</sequence>
<dbReference type="InterPro" id="IPR000182">
    <property type="entry name" value="GNAT_dom"/>
</dbReference>
<dbReference type="AlphaFoldDB" id="A0A1G6ZZ65"/>
<protein>
    <submittedName>
        <fullName evidence="2">Protein N-acetyltransferase, RimJ/RimL family</fullName>
    </submittedName>
</protein>
<dbReference type="PANTHER" id="PTHR43792:SF1">
    <property type="entry name" value="N-ACETYLTRANSFERASE DOMAIN-CONTAINING PROTEIN"/>
    <property type="match status" value="1"/>
</dbReference>
<name>A0A1G6ZZ65_9PROT</name>
<dbReference type="PROSITE" id="PS51186">
    <property type="entry name" value="GNAT"/>
    <property type="match status" value="1"/>
</dbReference>